<accession>A0AA38M7K3</accession>
<dbReference type="AlphaFoldDB" id="A0AA38M7K3"/>
<dbReference type="PANTHER" id="PTHR10009:SF8">
    <property type="entry name" value="IP19120P"/>
    <property type="match status" value="1"/>
</dbReference>
<organism evidence="6 7">
    <name type="scientific">Zophobas morio</name>
    <dbReference type="NCBI Taxonomy" id="2755281"/>
    <lineage>
        <taxon>Eukaryota</taxon>
        <taxon>Metazoa</taxon>
        <taxon>Ecdysozoa</taxon>
        <taxon>Arthropoda</taxon>
        <taxon>Hexapoda</taxon>
        <taxon>Insecta</taxon>
        <taxon>Pterygota</taxon>
        <taxon>Neoptera</taxon>
        <taxon>Endopterygota</taxon>
        <taxon>Coleoptera</taxon>
        <taxon>Polyphaga</taxon>
        <taxon>Cucujiformia</taxon>
        <taxon>Tenebrionidae</taxon>
        <taxon>Zophobas</taxon>
    </lineage>
</organism>
<keyword evidence="5" id="KW-0812">Transmembrane</keyword>
<keyword evidence="5" id="KW-0472">Membrane</keyword>
<keyword evidence="5" id="KW-1133">Transmembrane helix</keyword>
<evidence type="ECO:0000313" key="6">
    <source>
        <dbReference type="EMBL" id="KAJ3646745.1"/>
    </source>
</evidence>
<reference evidence="6" key="1">
    <citation type="journal article" date="2023" name="G3 (Bethesda)">
        <title>Whole genome assemblies of Zophobas morio and Tenebrio molitor.</title>
        <authorList>
            <person name="Kaur S."/>
            <person name="Stinson S.A."/>
            <person name="diCenzo G.C."/>
        </authorList>
    </citation>
    <scope>NUCLEOTIDE SEQUENCE</scope>
    <source>
        <strain evidence="6">QUZm001</strain>
    </source>
</reference>
<dbReference type="PANTHER" id="PTHR10009">
    <property type="entry name" value="PROTEIN YELLOW-RELATED"/>
    <property type="match status" value="1"/>
</dbReference>
<gene>
    <name evidence="6" type="ORF">Zmor_024319</name>
</gene>
<sequence>MFGLWSCPQYLFNVMTLVAKIVDSELTVTCQSPLRNHVYSDLYTSHKRQPGPKAVIIFLQLDRKYTPQNKSSCIYFFILQMIPKAFIFSLTIVAISATCDREISRPVEWTGGNFEWPNPATKSIYKTSGRFIQKNAIATRAQIYKDDVIIALPRYKAGVPATLAKLSLKHKGCEATLTPFPCWSTQEEGNCNALQSVVDIVADSNEILWVLDVGVVNTLETPIRRCPPKVIAVSLRTGKLVKTLDLSGLVAQASRLQYIAVEYAPDGRPYAYVSDAATRSILVFDVAGNRGYRVVLPKAVVGNGKRDVLYIALIQKGCGNNFIVFTYLSSPKVFSIRTDYLRAGCTAGRIIDSGTKDGKIIILGTDLGTAIFFRYEGKPEVYRWDATTPLAPGLPVLVYKSKKCYLSTQALPDLKRERMRILESNFPDFIQNTVGCGASQRITLLGGCVNPKSTLPT</sequence>
<name>A0AA38M7K3_9CUCU</name>
<evidence type="ECO:0000256" key="1">
    <source>
        <dbReference type="ARBA" id="ARBA00004613"/>
    </source>
</evidence>
<protein>
    <recommendedName>
        <fullName evidence="8">Bee-milk protein</fullName>
    </recommendedName>
</protein>
<keyword evidence="7" id="KW-1185">Reference proteome</keyword>
<dbReference type="EMBL" id="JALNTZ010000007">
    <property type="protein sequence ID" value="KAJ3646745.1"/>
    <property type="molecule type" value="Genomic_DNA"/>
</dbReference>
<dbReference type="SUPFAM" id="SSF50998">
    <property type="entry name" value="Quinoprotein alcohol dehydrogenase-like"/>
    <property type="match status" value="1"/>
</dbReference>
<keyword evidence="3" id="KW-0964">Secreted</keyword>
<evidence type="ECO:0000256" key="5">
    <source>
        <dbReference type="SAM" id="Phobius"/>
    </source>
</evidence>
<evidence type="ECO:0000256" key="2">
    <source>
        <dbReference type="ARBA" id="ARBA00009127"/>
    </source>
</evidence>
<dbReference type="Proteomes" id="UP001168821">
    <property type="component" value="Unassembled WGS sequence"/>
</dbReference>
<dbReference type="Pfam" id="PF03022">
    <property type="entry name" value="MRJP"/>
    <property type="match status" value="1"/>
</dbReference>
<comment type="subcellular location">
    <subcellularLocation>
        <location evidence="1">Secreted</location>
    </subcellularLocation>
</comment>
<keyword evidence="4" id="KW-0732">Signal</keyword>
<dbReference type="InterPro" id="IPR011042">
    <property type="entry name" value="6-blade_b-propeller_TolB-like"/>
</dbReference>
<comment type="similarity">
    <text evidence="2">Belongs to the major royal jelly protein family.</text>
</comment>
<evidence type="ECO:0000313" key="7">
    <source>
        <dbReference type="Proteomes" id="UP001168821"/>
    </source>
</evidence>
<comment type="caution">
    <text evidence="6">The sequence shown here is derived from an EMBL/GenBank/DDBJ whole genome shotgun (WGS) entry which is preliminary data.</text>
</comment>
<dbReference type="InterPro" id="IPR011047">
    <property type="entry name" value="Quinoprotein_ADH-like_sf"/>
</dbReference>
<evidence type="ECO:0000256" key="3">
    <source>
        <dbReference type="ARBA" id="ARBA00022525"/>
    </source>
</evidence>
<evidence type="ECO:0008006" key="8">
    <source>
        <dbReference type="Google" id="ProtNLM"/>
    </source>
</evidence>
<evidence type="ECO:0000256" key="4">
    <source>
        <dbReference type="ARBA" id="ARBA00022729"/>
    </source>
</evidence>
<dbReference type="GO" id="GO:0005576">
    <property type="term" value="C:extracellular region"/>
    <property type="evidence" value="ECO:0007669"/>
    <property type="project" value="UniProtKB-SubCell"/>
</dbReference>
<dbReference type="FunFam" id="2.120.10.30:FF:000053">
    <property type="entry name" value="protein yellow"/>
    <property type="match status" value="1"/>
</dbReference>
<proteinExistence type="inferred from homology"/>
<dbReference type="InterPro" id="IPR017996">
    <property type="entry name" value="MRJP/yellow-related"/>
</dbReference>
<feature type="transmembrane region" description="Helical" evidence="5">
    <location>
        <begin position="73"/>
        <end position="95"/>
    </location>
</feature>
<dbReference type="Gene3D" id="2.120.10.30">
    <property type="entry name" value="TolB, C-terminal domain"/>
    <property type="match status" value="1"/>
</dbReference>